<proteinExistence type="predicted"/>
<dbReference type="AlphaFoldDB" id="E2C3C2"/>
<evidence type="ECO:0008006" key="3">
    <source>
        <dbReference type="Google" id="ProtNLM"/>
    </source>
</evidence>
<dbReference type="OMA" id="ELICEWR"/>
<sequence length="87" mass="10023">MNAQCECARVSGSDIKVEVKVPTEAVVGSSVELICEWRLFGGNGLYSVKWYKDEHEFFRYMPESEQRILMFSQPGVNIEMKTRESKI</sequence>
<evidence type="ECO:0000313" key="1">
    <source>
        <dbReference type="EMBL" id="EFN77568.1"/>
    </source>
</evidence>
<dbReference type="PANTHER" id="PTHR21261:SF15">
    <property type="entry name" value="BEATEN PATH IIIA, ISOFORM D-RELATED"/>
    <property type="match status" value="1"/>
</dbReference>
<dbReference type="EMBL" id="GL452318">
    <property type="protein sequence ID" value="EFN77568.1"/>
    <property type="molecule type" value="Genomic_DNA"/>
</dbReference>
<dbReference type="STRING" id="610380.E2C3C2"/>
<evidence type="ECO:0000313" key="2">
    <source>
        <dbReference type="Proteomes" id="UP000008237"/>
    </source>
</evidence>
<gene>
    <name evidence="1" type="ORF">EAI_16554</name>
</gene>
<dbReference type="OrthoDB" id="10015491at2759"/>
<organism evidence="2">
    <name type="scientific">Harpegnathos saltator</name>
    <name type="common">Jerdon's jumping ant</name>
    <dbReference type="NCBI Taxonomy" id="610380"/>
    <lineage>
        <taxon>Eukaryota</taxon>
        <taxon>Metazoa</taxon>
        <taxon>Ecdysozoa</taxon>
        <taxon>Arthropoda</taxon>
        <taxon>Hexapoda</taxon>
        <taxon>Insecta</taxon>
        <taxon>Pterygota</taxon>
        <taxon>Neoptera</taxon>
        <taxon>Endopterygota</taxon>
        <taxon>Hymenoptera</taxon>
        <taxon>Apocrita</taxon>
        <taxon>Aculeata</taxon>
        <taxon>Formicoidea</taxon>
        <taxon>Formicidae</taxon>
        <taxon>Ponerinae</taxon>
        <taxon>Ponerini</taxon>
        <taxon>Harpegnathos</taxon>
    </lineage>
</organism>
<protein>
    <recommendedName>
        <fullName evidence="3">Ig-like domain-containing protein</fullName>
    </recommendedName>
</protein>
<name>E2C3C2_HARSA</name>
<reference evidence="1 2" key="1">
    <citation type="journal article" date="2010" name="Science">
        <title>Genomic comparison of the ants Camponotus floridanus and Harpegnathos saltator.</title>
        <authorList>
            <person name="Bonasio R."/>
            <person name="Zhang G."/>
            <person name="Ye C."/>
            <person name="Mutti N.S."/>
            <person name="Fang X."/>
            <person name="Qin N."/>
            <person name="Donahue G."/>
            <person name="Yang P."/>
            <person name="Li Q."/>
            <person name="Li C."/>
            <person name="Zhang P."/>
            <person name="Huang Z."/>
            <person name="Berger S.L."/>
            <person name="Reinberg D."/>
            <person name="Wang J."/>
            <person name="Liebig J."/>
        </authorList>
    </citation>
    <scope>NUCLEOTIDE SEQUENCE [LARGE SCALE GENOMIC DNA]</scope>
    <source>
        <strain evidence="1 2">R22 G/1</strain>
    </source>
</reference>
<keyword evidence="2" id="KW-1185">Reference proteome</keyword>
<dbReference type="PANTHER" id="PTHR21261">
    <property type="entry name" value="BEAT PROTEIN"/>
    <property type="match status" value="1"/>
</dbReference>
<accession>E2C3C2</accession>
<dbReference type="InParanoid" id="E2C3C2"/>
<dbReference type="Proteomes" id="UP000008237">
    <property type="component" value="Unassembled WGS sequence"/>
</dbReference>